<protein>
    <submittedName>
        <fullName evidence="1">Uncharacterized protein</fullName>
    </submittedName>
</protein>
<dbReference type="EMBL" id="RBIG01000001">
    <property type="protein sequence ID" value="RKQ73113.1"/>
    <property type="molecule type" value="Genomic_DNA"/>
</dbReference>
<comment type="caution">
    <text evidence="1">The sequence shown here is derived from an EMBL/GenBank/DDBJ whole genome shotgun (WGS) entry which is preliminary data.</text>
</comment>
<evidence type="ECO:0000313" key="1">
    <source>
        <dbReference type="EMBL" id="RKQ73113.1"/>
    </source>
</evidence>
<dbReference type="RefSeq" id="WP_183077853.1">
    <property type="nucleotide sequence ID" value="NZ_RBIG01000001.1"/>
</dbReference>
<name>A0A420WPZ5_9PROT</name>
<accession>A0A420WPZ5</accession>
<gene>
    <name evidence="1" type="ORF">BCL74_0886</name>
</gene>
<organism evidence="1 2">
    <name type="scientific">Oceanibaculum indicum</name>
    <dbReference type="NCBI Taxonomy" id="526216"/>
    <lineage>
        <taxon>Bacteria</taxon>
        <taxon>Pseudomonadati</taxon>
        <taxon>Pseudomonadota</taxon>
        <taxon>Alphaproteobacteria</taxon>
        <taxon>Rhodospirillales</taxon>
        <taxon>Oceanibaculaceae</taxon>
        <taxon>Oceanibaculum</taxon>
    </lineage>
</organism>
<sequence>MPMLIVFGAGVLGGMWLRSEADTNGTSTLGNAGTLVKWSVIGGAAYLAYRRFS</sequence>
<dbReference type="AlphaFoldDB" id="A0A420WPZ5"/>
<dbReference type="Proteomes" id="UP000277424">
    <property type="component" value="Unassembled WGS sequence"/>
</dbReference>
<proteinExistence type="predicted"/>
<evidence type="ECO:0000313" key="2">
    <source>
        <dbReference type="Proteomes" id="UP000277424"/>
    </source>
</evidence>
<reference evidence="1 2" key="1">
    <citation type="submission" date="2018-10" db="EMBL/GenBank/DDBJ databases">
        <title>Comparative analysis of microorganisms from saline springs in Andes Mountain Range, Colombia.</title>
        <authorList>
            <person name="Rubin E."/>
        </authorList>
    </citation>
    <scope>NUCLEOTIDE SEQUENCE [LARGE SCALE GENOMIC DNA]</scope>
    <source>
        <strain evidence="1 2">USBA 36</strain>
    </source>
</reference>